<comment type="caution">
    <text evidence="1">The sequence shown here is derived from an EMBL/GenBank/DDBJ whole genome shotgun (WGS) entry which is preliminary data.</text>
</comment>
<dbReference type="AlphaFoldDB" id="A0AAV8Z5L7"/>
<accession>A0AAV8Z5L7</accession>
<dbReference type="EMBL" id="JANEYF010001713">
    <property type="protein sequence ID" value="KAJ8958777.1"/>
    <property type="molecule type" value="Genomic_DNA"/>
</dbReference>
<protein>
    <submittedName>
        <fullName evidence="1">Uncharacterized protein</fullName>
    </submittedName>
</protein>
<evidence type="ECO:0000313" key="2">
    <source>
        <dbReference type="Proteomes" id="UP001162156"/>
    </source>
</evidence>
<evidence type="ECO:0000313" key="1">
    <source>
        <dbReference type="EMBL" id="KAJ8958777.1"/>
    </source>
</evidence>
<keyword evidence="2" id="KW-1185">Reference proteome</keyword>
<gene>
    <name evidence="1" type="ORF">NQ314_006361</name>
</gene>
<sequence>MYNSTEPDVDDWDSEDELPLSYFAKESVVWTKDHTLATHPTPFGEPYGPNVSEDIETPLILFCYFSRLEFLKKLVFESNLYATQEHGDRFTDKFRRN</sequence>
<proteinExistence type="predicted"/>
<reference evidence="1" key="1">
    <citation type="journal article" date="2023" name="Insect Mol. Biol.">
        <title>Genome sequencing provides insights into the evolution of gene families encoding plant cell wall-degrading enzymes in longhorned beetles.</title>
        <authorList>
            <person name="Shin N.R."/>
            <person name="Okamura Y."/>
            <person name="Kirsch R."/>
            <person name="Pauchet Y."/>
        </authorList>
    </citation>
    <scope>NUCLEOTIDE SEQUENCE</scope>
    <source>
        <strain evidence="1">RBIC_L_NR</strain>
    </source>
</reference>
<name>A0AAV8Z5L7_9CUCU</name>
<organism evidence="1 2">
    <name type="scientific">Rhamnusium bicolor</name>
    <dbReference type="NCBI Taxonomy" id="1586634"/>
    <lineage>
        <taxon>Eukaryota</taxon>
        <taxon>Metazoa</taxon>
        <taxon>Ecdysozoa</taxon>
        <taxon>Arthropoda</taxon>
        <taxon>Hexapoda</taxon>
        <taxon>Insecta</taxon>
        <taxon>Pterygota</taxon>
        <taxon>Neoptera</taxon>
        <taxon>Endopterygota</taxon>
        <taxon>Coleoptera</taxon>
        <taxon>Polyphaga</taxon>
        <taxon>Cucujiformia</taxon>
        <taxon>Chrysomeloidea</taxon>
        <taxon>Cerambycidae</taxon>
        <taxon>Lepturinae</taxon>
        <taxon>Rhagiini</taxon>
        <taxon>Rhamnusium</taxon>
    </lineage>
</organism>
<dbReference type="Proteomes" id="UP001162156">
    <property type="component" value="Unassembled WGS sequence"/>
</dbReference>